<keyword evidence="2" id="KW-1185">Reference proteome</keyword>
<evidence type="ECO:0000313" key="1">
    <source>
        <dbReference type="EMBL" id="KAE8305093.1"/>
    </source>
</evidence>
<sequence>MRPRPVDLLGSALGCFVVWPLVASALRMEFLTDREVTPPSLSHSDALEGPMQHIGKRFKEQYAFITHTISKTFTPLRLPFGKIFGLSNGLCLPHEASGSSSSLYLSQLAEKCPIDMSTIMQQAPGHRPIPRFTKFSRVIRTNGEKLTLSDQVIRWFNSRLGTADEVCTEELGLGPGDLFNRAYKPPPVKGLGGLTVGMKELRQVYLGFIDDFTAASCIAPFMERRSASNTEHCLRCVYRTY</sequence>
<organism evidence="1 2">
    <name type="scientific">Giardia intestinalis (strain ATCC 50803 / WB clone C6)</name>
    <name type="common">Giardia lamblia</name>
    <dbReference type="NCBI Taxonomy" id="184922"/>
    <lineage>
        <taxon>Eukaryota</taxon>
        <taxon>Metamonada</taxon>
        <taxon>Diplomonadida</taxon>
        <taxon>Hexamitidae</taxon>
        <taxon>Giardiinae</taxon>
        <taxon>Giardia</taxon>
    </lineage>
</organism>
<accession>D3KGD1</accession>
<dbReference type="EMBL" id="AACB03000001">
    <property type="protein sequence ID" value="KAE8305093.1"/>
    <property type="molecule type" value="Genomic_DNA"/>
</dbReference>
<dbReference type="HOGENOM" id="CLU_1153536_0_0_1"/>
<dbReference type="OMA" id="IPRFTKF"/>
<proteinExistence type="predicted"/>
<protein>
    <submittedName>
        <fullName evidence="1">Uncharacterized protein</fullName>
    </submittedName>
</protein>
<comment type="caution">
    <text evidence="1">The sequence shown here is derived from an EMBL/GenBank/DDBJ whole genome shotgun (WGS) entry which is preliminary data.</text>
</comment>
<dbReference type="Proteomes" id="UP000001548">
    <property type="component" value="Unassembled WGS sequence"/>
</dbReference>
<dbReference type="VEuPathDB" id="GiardiaDB:GL50803_8148"/>
<dbReference type="AlphaFoldDB" id="D3KGD1"/>
<name>D3KGD1_GIAIC</name>
<reference evidence="1 2" key="1">
    <citation type="journal article" date="2007" name="Science">
        <title>Genomic minimalism in the early diverging intestinal parasite Giardia lamblia.</title>
        <authorList>
            <person name="Morrison H.G."/>
            <person name="McArthur A.G."/>
            <person name="Gillin F.D."/>
            <person name="Aley S.B."/>
            <person name="Adam R.D."/>
            <person name="Olsen G.J."/>
            <person name="Best A.A."/>
            <person name="Cande W.Z."/>
            <person name="Chen F."/>
            <person name="Cipriano M.J."/>
            <person name="Davids B.J."/>
            <person name="Dawson S.C."/>
            <person name="Elmendorf H.G."/>
            <person name="Hehl A.B."/>
            <person name="Holder M.E."/>
            <person name="Huse S.M."/>
            <person name="Kim U.U."/>
            <person name="Lasek-Nesselquist E."/>
            <person name="Manning G."/>
            <person name="Nigam A."/>
            <person name="Nixon J.E."/>
            <person name="Palm D."/>
            <person name="Passamaneck N.E."/>
            <person name="Prabhu A."/>
            <person name="Reich C.I."/>
            <person name="Reiner D.S."/>
            <person name="Samuelson J."/>
            <person name="Svard S.G."/>
            <person name="Sogin M.L."/>
        </authorList>
    </citation>
    <scope>NUCLEOTIDE SEQUENCE [LARGE SCALE GENOMIC DNA]</scope>
    <source>
        <strain evidence="1 2">WB C6</strain>
    </source>
</reference>
<gene>
    <name evidence="1" type="ORF">GL50803_008148</name>
</gene>
<evidence type="ECO:0000313" key="2">
    <source>
        <dbReference type="Proteomes" id="UP000001548"/>
    </source>
</evidence>